<dbReference type="GeneID" id="74308136"/>
<dbReference type="EMBL" id="CP096115">
    <property type="protein sequence ID" value="UUX91790.1"/>
    <property type="molecule type" value="Genomic_DNA"/>
</dbReference>
<evidence type="ECO:0000313" key="1">
    <source>
        <dbReference type="EMBL" id="UUX91790.1"/>
    </source>
</evidence>
<protein>
    <submittedName>
        <fullName evidence="1">DNA polymerase subunit beta</fullName>
    </submittedName>
</protein>
<evidence type="ECO:0000313" key="2">
    <source>
        <dbReference type="Proteomes" id="UP001060368"/>
    </source>
</evidence>
<sequence length="309" mass="35519">MKSIRLRDFFEDKDGCLYAVSAYDNEKKAGGVLRYVPDEEGERTSAKGVKYKKYDFEPAFEYIRKYKPEYLDVVHRVPLSDIKKVIKPEVEIENIAGRDPRVKKLLKIFDVPKGKAGCTGSLLLGLENDASDIDMVVYGKYWFLAQKNLIAAIEKGKASPLSEELWKKVYNKRIPEIDYETFILHEKRKWNRGEIDGTYFDLLYTRDYEDLNRITVSKGRVTGKMEIEATVTDASFSFDSPAIYSVDHEEISKVLSFTHTYSGQALEGELIKACGYVEEHGEEKWLIIGSTREARGEYIISKTLVENRE</sequence>
<dbReference type="Proteomes" id="UP001060368">
    <property type="component" value="Chromosome"/>
</dbReference>
<name>A0A9E7PKI0_9EURY</name>
<proteinExistence type="predicted"/>
<dbReference type="KEGG" id="mend:L6E24_10505"/>
<dbReference type="RefSeq" id="WP_257741941.1">
    <property type="nucleotide sequence ID" value="NZ_CP096115.1"/>
</dbReference>
<organism evidence="1 2">
    <name type="scientific">Methanoplanus endosymbiosus</name>
    <dbReference type="NCBI Taxonomy" id="33865"/>
    <lineage>
        <taxon>Archaea</taxon>
        <taxon>Methanobacteriati</taxon>
        <taxon>Methanobacteriota</taxon>
        <taxon>Stenosarchaea group</taxon>
        <taxon>Methanomicrobia</taxon>
        <taxon>Methanomicrobiales</taxon>
        <taxon>Methanomicrobiaceae</taxon>
        <taxon>Methanoplanus</taxon>
    </lineage>
</organism>
<keyword evidence="2" id="KW-1185">Reference proteome</keyword>
<gene>
    <name evidence="1" type="ORF">L6E24_10505</name>
</gene>
<dbReference type="AlphaFoldDB" id="A0A9E7PKI0"/>
<accession>A0A9E7PKI0</accession>
<reference evidence="1" key="1">
    <citation type="submission" date="2022-04" db="EMBL/GenBank/DDBJ databases">
        <title>Complete genome of Methanoplanus endosymbiosus DSM 3599.</title>
        <authorList>
            <person name="Chen S.-C."/>
            <person name="You Y.-T."/>
            <person name="Zhou Y.-Z."/>
            <person name="Lai M.-C."/>
        </authorList>
    </citation>
    <scope>NUCLEOTIDE SEQUENCE</scope>
    <source>
        <strain evidence="1">DSM 3599</strain>
    </source>
</reference>